<evidence type="ECO:0000313" key="2">
    <source>
        <dbReference type="Proteomes" id="UP000542210"/>
    </source>
</evidence>
<comment type="caution">
    <text evidence="1">The sequence shown here is derived from an EMBL/GenBank/DDBJ whole genome shotgun (WGS) entry which is preliminary data.</text>
</comment>
<dbReference type="Proteomes" id="UP000542210">
    <property type="component" value="Unassembled WGS sequence"/>
</dbReference>
<gene>
    <name evidence="1" type="ORF">BJ982_004095</name>
</gene>
<organism evidence="1 2">
    <name type="scientific">Sphaerisporangium siamense</name>
    <dbReference type="NCBI Taxonomy" id="795645"/>
    <lineage>
        <taxon>Bacteria</taxon>
        <taxon>Bacillati</taxon>
        <taxon>Actinomycetota</taxon>
        <taxon>Actinomycetes</taxon>
        <taxon>Streptosporangiales</taxon>
        <taxon>Streptosporangiaceae</taxon>
        <taxon>Sphaerisporangium</taxon>
    </lineage>
</organism>
<proteinExistence type="predicted"/>
<reference evidence="1 2" key="1">
    <citation type="submission" date="2020-08" db="EMBL/GenBank/DDBJ databases">
        <title>Sequencing the genomes of 1000 actinobacteria strains.</title>
        <authorList>
            <person name="Klenk H.-P."/>
        </authorList>
    </citation>
    <scope>NUCLEOTIDE SEQUENCE [LARGE SCALE GENOMIC DNA]</scope>
    <source>
        <strain evidence="1 2">DSM 45784</strain>
    </source>
</reference>
<sequence>MPITDDSRPTGTIAVRLNAEETVTLLDIVALAHARASASGRYQDATHLAAITRKLDSLGPCPTGVTVYAAPPPTTTEGRP</sequence>
<protein>
    <submittedName>
        <fullName evidence="1">Uncharacterized protein</fullName>
    </submittedName>
</protein>
<accession>A0A7W7GD21</accession>
<dbReference type="RefSeq" id="WP_184882403.1">
    <property type="nucleotide sequence ID" value="NZ_BOOV01000033.1"/>
</dbReference>
<dbReference type="EMBL" id="JACHND010000001">
    <property type="protein sequence ID" value="MBB4702551.1"/>
    <property type="molecule type" value="Genomic_DNA"/>
</dbReference>
<evidence type="ECO:0000313" key="1">
    <source>
        <dbReference type="EMBL" id="MBB4702551.1"/>
    </source>
</evidence>
<keyword evidence="2" id="KW-1185">Reference proteome</keyword>
<dbReference type="AlphaFoldDB" id="A0A7W7GD21"/>
<name>A0A7W7GD21_9ACTN</name>